<dbReference type="EC" id="2.7.8.5" evidence="4"/>
<evidence type="ECO:0000313" key="16">
    <source>
        <dbReference type="Proteomes" id="UP000193200"/>
    </source>
</evidence>
<feature type="transmembrane region" description="Helical" evidence="14">
    <location>
        <begin position="7"/>
        <end position="23"/>
    </location>
</feature>
<feature type="transmembrane region" description="Helical" evidence="14">
    <location>
        <begin position="68"/>
        <end position="90"/>
    </location>
</feature>
<dbReference type="GO" id="GO:0008444">
    <property type="term" value="F:CDP-diacylglycerol-glycerol-3-phosphate 3-phosphatidyltransferase activity"/>
    <property type="evidence" value="ECO:0007669"/>
    <property type="project" value="UniProtKB-EC"/>
</dbReference>
<sequence>MNLPNCITLARLFSVPLIVWLMLADRTLAALAVFLLAGLSDAVDGIIAKRFNLVTDLGRFLDPVADKLLLTSVYVTLGLKGGLPTWLVILVVSRDLLIVGGALFSIFLGMSMRVLPSFISKLNTLLQILLAALALAHMEYADLYATAFDILVGLVAATTVLSGAGYLRYWISLQER</sequence>
<evidence type="ECO:0000256" key="7">
    <source>
        <dbReference type="ARBA" id="ARBA00022692"/>
    </source>
</evidence>
<dbReference type="OrthoDB" id="9796672at2"/>
<evidence type="ECO:0000256" key="11">
    <source>
        <dbReference type="ARBA" id="ARBA00023209"/>
    </source>
</evidence>
<dbReference type="InterPro" id="IPR000462">
    <property type="entry name" value="CDP-OH_P_trans"/>
</dbReference>
<dbReference type="PANTHER" id="PTHR14269:SF11">
    <property type="entry name" value="CDP-DIACYLGLYCEROL--GLYCEROL-3-PHOSPHATE 3-PHOSPHATIDYLTRANSFERASE"/>
    <property type="match status" value="1"/>
</dbReference>
<organism evidence="15 16">
    <name type="scientific">Oceanibacterium hippocampi</name>
    <dbReference type="NCBI Taxonomy" id="745714"/>
    <lineage>
        <taxon>Bacteria</taxon>
        <taxon>Pseudomonadati</taxon>
        <taxon>Pseudomonadota</taxon>
        <taxon>Alphaproteobacteria</taxon>
        <taxon>Sneathiellales</taxon>
        <taxon>Sneathiellaceae</taxon>
        <taxon>Oceanibacterium</taxon>
    </lineage>
</organism>
<protein>
    <recommendedName>
        <fullName evidence="5">CDP-diacylglycerol--glycerol-3-phosphate 3-phosphatidyltransferase</fullName>
        <ecNumber evidence="4">2.7.8.5</ecNumber>
    </recommendedName>
</protein>
<evidence type="ECO:0000256" key="5">
    <source>
        <dbReference type="ARBA" id="ARBA00014944"/>
    </source>
</evidence>
<accession>A0A1Y5SWP9</accession>
<evidence type="ECO:0000256" key="13">
    <source>
        <dbReference type="ARBA" id="ARBA00048586"/>
    </source>
</evidence>
<keyword evidence="16" id="KW-1185">Reference proteome</keyword>
<evidence type="ECO:0000313" key="15">
    <source>
        <dbReference type="EMBL" id="SLN48652.1"/>
    </source>
</evidence>
<dbReference type="AlphaFoldDB" id="A0A1Y5SWP9"/>
<keyword evidence="9" id="KW-0443">Lipid metabolism</keyword>
<evidence type="ECO:0000256" key="12">
    <source>
        <dbReference type="ARBA" id="ARBA00023264"/>
    </source>
</evidence>
<keyword evidence="6" id="KW-0444">Lipid biosynthesis</keyword>
<evidence type="ECO:0000256" key="6">
    <source>
        <dbReference type="ARBA" id="ARBA00022516"/>
    </source>
</evidence>
<comment type="subcellular location">
    <subcellularLocation>
        <location evidence="1">Membrane</location>
        <topology evidence="1">Multi-pass membrane protein</topology>
    </subcellularLocation>
</comment>
<reference evidence="15 16" key="1">
    <citation type="submission" date="2017-03" db="EMBL/GenBank/DDBJ databases">
        <authorList>
            <person name="Afonso C.L."/>
            <person name="Miller P.J."/>
            <person name="Scott M.A."/>
            <person name="Spackman E."/>
            <person name="Goraichik I."/>
            <person name="Dimitrov K.M."/>
            <person name="Suarez D.L."/>
            <person name="Swayne D.E."/>
        </authorList>
    </citation>
    <scope>NUCLEOTIDE SEQUENCE [LARGE SCALE GENOMIC DNA]</scope>
    <source>
        <strain evidence="15 16">CECT 7691</strain>
    </source>
</reference>
<dbReference type="Pfam" id="PF01066">
    <property type="entry name" value="CDP-OH_P_transf"/>
    <property type="match status" value="1"/>
</dbReference>
<dbReference type="InterPro" id="IPR043130">
    <property type="entry name" value="CDP-OH_PTrfase_TM_dom"/>
</dbReference>
<keyword evidence="10 14" id="KW-0472">Membrane</keyword>
<keyword evidence="8 14" id="KW-1133">Transmembrane helix</keyword>
<dbReference type="EMBL" id="FWFR01000001">
    <property type="protein sequence ID" value="SLN48652.1"/>
    <property type="molecule type" value="Genomic_DNA"/>
</dbReference>
<evidence type="ECO:0000256" key="10">
    <source>
        <dbReference type="ARBA" id="ARBA00023136"/>
    </source>
</evidence>
<gene>
    <name evidence="15" type="primary">pgsA_1</name>
    <name evidence="15" type="ORF">OCH7691_02109</name>
</gene>
<dbReference type="RefSeq" id="WP_085883308.1">
    <property type="nucleotide sequence ID" value="NZ_FWFR01000001.1"/>
</dbReference>
<comment type="similarity">
    <text evidence="3">Belongs to the CDP-alcohol phosphatidyltransferase class-I family.</text>
</comment>
<keyword evidence="12" id="KW-1208">Phospholipid metabolism</keyword>
<proteinExistence type="inferred from homology"/>
<dbReference type="GO" id="GO:0016020">
    <property type="term" value="C:membrane"/>
    <property type="evidence" value="ECO:0007669"/>
    <property type="project" value="UniProtKB-SubCell"/>
</dbReference>
<dbReference type="PANTHER" id="PTHR14269">
    <property type="entry name" value="CDP-DIACYLGLYCEROL--GLYCEROL-3-PHOSPHATE 3-PHOSPHATIDYLTRANSFERASE-RELATED"/>
    <property type="match status" value="1"/>
</dbReference>
<comment type="catalytic activity">
    <reaction evidence="13">
        <text>a CDP-1,2-diacyl-sn-glycerol + sn-glycerol 3-phosphate = a 1,2-diacyl-sn-glycero-3-phospho-(1'-sn-glycero-3'-phosphate) + CMP + H(+)</text>
        <dbReference type="Rhea" id="RHEA:12593"/>
        <dbReference type="ChEBI" id="CHEBI:15378"/>
        <dbReference type="ChEBI" id="CHEBI:57597"/>
        <dbReference type="ChEBI" id="CHEBI:58332"/>
        <dbReference type="ChEBI" id="CHEBI:60110"/>
        <dbReference type="ChEBI" id="CHEBI:60377"/>
        <dbReference type="EC" id="2.7.8.5"/>
    </reaction>
</comment>
<evidence type="ECO:0000256" key="8">
    <source>
        <dbReference type="ARBA" id="ARBA00022989"/>
    </source>
</evidence>
<keyword evidence="7 14" id="KW-0812">Transmembrane</keyword>
<dbReference type="InterPro" id="IPR004570">
    <property type="entry name" value="Phosphatidylglycerol_P_synth"/>
</dbReference>
<feature type="transmembrane region" description="Helical" evidence="14">
    <location>
        <begin position="96"/>
        <end position="115"/>
    </location>
</feature>
<keyword evidence="15" id="KW-0808">Transferase</keyword>
<keyword evidence="11" id="KW-0594">Phospholipid biosynthesis</keyword>
<evidence type="ECO:0000256" key="4">
    <source>
        <dbReference type="ARBA" id="ARBA00013170"/>
    </source>
</evidence>
<comment type="pathway">
    <text evidence="2">Phospholipid metabolism; phosphatidylglycerol biosynthesis; phosphatidylglycerol from CDP-diacylglycerol: step 1/2.</text>
</comment>
<dbReference type="InParanoid" id="A0A1Y5SWP9"/>
<dbReference type="PIRSF" id="PIRSF000847">
    <property type="entry name" value="Phos_ph_gly_syn"/>
    <property type="match status" value="1"/>
</dbReference>
<evidence type="ECO:0000256" key="14">
    <source>
        <dbReference type="SAM" id="Phobius"/>
    </source>
</evidence>
<evidence type="ECO:0000256" key="1">
    <source>
        <dbReference type="ARBA" id="ARBA00004141"/>
    </source>
</evidence>
<evidence type="ECO:0000256" key="3">
    <source>
        <dbReference type="ARBA" id="ARBA00010441"/>
    </source>
</evidence>
<feature type="transmembrane region" description="Helical" evidence="14">
    <location>
        <begin position="150"/>
        <end position="171"/>
    </location>
</feature>
<dbReference type="InterPro" id="IPR050324">
    <property type="entry name" value="CDP-alcohol_PTase-I"/>
</dbReference>
<evidence type="ECO:0000256" key="9">
    <source>
        <dbReference type="ARBA" id="ARBA00023098"/>
    </source>
</evidence>
<dbReference type="Gene3D" id="1.20.120.1760">
    <property type="match status" value="1"/>
</dbReference>
<evidence type="ECO:0000256" key="2">
    <source>
        <dbReference type="ARBA" id="ARBA00005042"/>
    </source>
</evidence>
<dbReference type="Proteomes" id="UP000193200">
    <property type="component" value="Unassembled WGS sequence"/>
</dbReference>
<name>A0A1Y5SWP9_9PROT</name>
<dbReference type="GO" id="GO:0046474">
    <property type="term" value="P:glycerophospholipid biosynthetic process"/>
    <property type="evidence" value="ECO:0007669"/>
    <property type="project" value="TreeGrafter"/>
</dbReference>